<dbReference type="GO" id="GO:0005886">
    <property type="term" value="C:plasma membrane"/>
    <property type="evidence" value="ECO:0007669"/>
    <property type="project" value="UniProtKB-SubCell"/>
</dbReference>
<feature type="transmembrane region" description="Helical" evidence="7">
    <location>
        <begin position="181"/>
        <end position="200"/>
    </location>
</feature>
<dbReference type="PANTHER" id="PTHR30151">
    <property type="entry name" value="ALKANE SULFONATE ABC TRANSPORTER-RELATED, MEMBRANE SUBUNIT"/>
    <property type="match status" value="1"/>
</dbReference>
<organism evidence="9 10">
    <name type="scientific">Bradyrhizobium japonicum</name>
    <dbReference type="NCBI Taxonomy" id="375"/>
    <lineage>
        <taxon>Bacteria</taxon>
        <taxon>Pseudomonadati</taxon>
        <taxon>Pseudomonadota</taxon>
        <taxon>Alphaproteobacteria</taxon>
        <taxon>Hyphomicrobiales</taxon>
        <taxon>Nitrobacteraceae</taxon>
        <taxon>Bradyrhizobium</taxon>
    </lineage>
</organism>
<comment type="caution">
    <text evidence="9">The sequence shown here is derived from an EMBL/GenBank/DDBJ whole genome shotgun (WGS) entry which is preliminary data.</text>
</comment>
<feature type="transmembrane region" description="Helical" evidence="7">
    <location>
        <begin position="6"/>
        <end position="25"/>
    </location>
</feature>
<evidence type="ECO:0000256" key="2">
    <source>
        <dbReference type="ARBA" id="ARBA00022448"/>
    </source>
</evidence>
<feature type="transmembrane region" description="Helical" evidence="7">
    <location>
        <begin position="125"/>
        <end position="144"/>
    </location>
</feature>
<dbReference type="EMBL" id="JRPN01000014">
    <property type="protein sequence ID" value="KGT78531.1"/>
    <property type="molecule type" value="Genomic_DNA"/>
</dbReference>
<comment type="subcellular location">
    <subcellularLocation>
        <location evidence="1 7">Cell membrane</location>
        <topology evidence="1 7">Multi-pass membrane protein</topology>
    </subcellularLocation>
</comment>
<evidence type="ECO:0000256" key="6">
    <source>
        <dbReference type="ARBA" id="ARBA00023136"/>
    </source>
</evidence>
<keyword evidence="4 7" id="KW-0812">Transmembrane</keyword>
<comment type="similarity">
    <text evidence="7">Belongs to the binding-protein-dependent transport system permease family.</text>
</comment>
<evidence type="ECO:0000256" key="3">
    <source>
        <dbReference type="ARBA" id="ARBA00022475"/>
    </source>
</evidence>
<evidence type="ECO:0000259" key="8">
    <source>
        <dbReference type="PROSITE" id="PS50928"/>
    </source>
</evidence>
<accession>A0A0A3XZI7</accession>
<dbReference type="Pfam" id="PF00528">
    <property type="entry name" value="BPD_transp_1"/>
    <property type="match status" value="1"/>
</dbReference>
<feature type="transmembrane region" description="Helical" evidence="7">
    <location>
        <begin position="221"/>
        <end position="242"/>
    </location>
</feature>
<evidence type="ECO:0000313" key="10">
    <source>
        <dbReference type="Proteomes" id="UP000030377"/>
    </source>
</evidence>
<dbReference type="Gene3D" id="1.10.3720.10">
    <property type="entry name" value="MetI-like"/>
    <property type="match status" value="1"/>
</dbReference>
<dbReference type="Proteomes" id="UP000030377">
    <property type="component" value="Unassembled WGS sequence"/>
</dbReference>
<reference evidence="9 10" key="1">
    <citation type="submission" date="2014-09" db="EMBL/GenBank/DDBJ databases">
        <title>Draft genome of Bradyrhizobium japonicum Is-34.</title>
        <authorList>
            <person name="Tsurumaru H."/>
            <person name="Yamakawa T."/>
            <person name="Hashimoto S."/>
            <person name="Okizaki K."/>
            <person name="Kanesaki Y."/>
            <person name="Yoshikawa H."/>
            <person name="Yajima S."/>
        </authorList>
    </citation>
    <scope>NUCLEOTIDE SEQUENCE [LARGE SCALE GENOMIC DNA]</scope>
    <source>
        <strain evidence="9 10">Is-34</strain>
    </source>
</reference>
<evidence type="ECO:0000313" key="9">
    <source>
        <dbReference type="EMBL" id="KGT78531.1"/>
    </source>
</evidence>
<feature type="domain" description="ABC transmembrane type-1" evidence="8">
    <location>
        <begin position="59"/>
        <end position="239"/>
    </location>
</feature>
<dbReference type="GO" id="GO:0055085">
    <property type="term" value="P:transmembrane transport"/>
    <property type="evidence" value="ECO:0007669"/>
    <property type="project" value="InterPro"/>
</dbReference>
<dbReference type="STRING" id="375.BKD09_RS33265"/>
<keyword evidence="5 7" id="KW-1133">Transmembrane helix</keyword>
<protein>
    <submittedName>
        <fullName evidence="9">ABC transporter permease</fullName>
    </submittedName>
</protein>
<dbReference type="InterPro" id="IPR000515">
    <property type="entry name" value="MetI-like"/>
</dbReference>
<evidence type="ECO:0000256" key="5">
    <source>
        <dbReference type="ARBA" id="ARBA00022989"/>
    </source>
</evidence>
<name>A0A0A3XZI7_BRAJP</name>
<keyword evidence="6 7" id="KW-0472">Membrane</keyword>
<dbReference type="CDD" id="cd06261">
    <property type="entry name" value="TM_PBP2"/>
    <property type="match status" value="1"/>
</dbReference>
<dbReference type="PROSITE" id="PS50928">
    <property type="entry name" value="ABC_TM1"/>
    <property type="match status" value="1"/>
</dbReference>
<evidence type="ECO:0000256" key="1">
    <source>
        <dbReference type="ARBA" id="ARBA00004651"/>
    </source>
</evidence>
<dbReference type="SUPFAM" id="SSF161098">
    <property type="entry name" value="MetI-like"/>
    <property type="match status" value="1"/>
</dbReference>
<dbReference type="eggNOG" id="COG0600">
    <property type="taxonomic scope" value="Bacteria"/>
</dbReference>
<gene>
    <name evidence="9" type="ORF">MA20_14075</name>
</gene>
<feature type="transmembrane region" description="Helical" evidence="7">
    <location>
        <begin position="66"/>
        <end position="85"/>
    </location>
</feature>
<dbReference type="AlphaFoldDB" id="A0A0A3XZI7"/>
<sequence>MQSTFIINLARIAIIIAVLALWEVLSRTGIVNPRLLPSASDTFVTLGDLLQRASVQKDLMVTATEVLAAFALAVPFGAVIGFLVAENRYFADVAKPLLFFAFSIPKSIFLPMFILVFGVGFAQKVGFGFFSTIFIVIMSTTTAVESVKVEHLTVARSYGATPWQTAFRVYLPSMLPVLLEALRISMIFNLTGVILAEMYASRDGIGHQIATWGENFQMKQLLAGVVMVAAIAMTFNELVRWVETRCSHWRT</sequence>
<proteinExistence type="inferred from homology"/>
<evidence type="ECO:0000256" key="7">
    <source>
        <dbReference type="RuleBase" id="RU363032"/>
    </source>
</evidence>
<feature type="transmembrane region" description="Helical" evidence="7">
    <location>
        <begin position="97"/>
        <end position="118"/>
    </location>
</feature>
<keyword evidence="3" id="KW-1003">Cell membrane</keyword>
<dbReference type="InterPro" id="IPR035906">
    <property type="entry name" value="MetI-like_sf"/>
</dbReference>
<evidence type="ECO:0000256" key="4">
    <source>
        <dbReference type="ARBA" id="ARBA00022692"/>
    </source>
</evidence>
<keyword evidence="2 7" id="KW-0813">Transport</keyword>
<dbReference type="PANTHER" id="PTHR30151:SF0">
    <property type="entry name" value="ABC TRANSPORTER PERMEASE PROTEIN MJ0413-RELATED"/>
    <property type="match status" value="1"/>
</dbReference>
<dbReference type="RefSeq" id="WP_028155756.1">
    <property type="nucleotide sequence ID" value="NZ_JANUDC010000001.1"/>
</dbReference>